<dbReference type="AlphaFoldDB" id="A0AA37SS01"/>
<dbReference type="GO" id="GO:0003677">
    <property type="term" value="F:DNA binding"/>
    <property type="evidence" value="ECO:0007669"/>
    <property type="project" value="InterPro"/>
</dbReference>
<keyword evidence="8" id="KW-1185">Reference proteome</keyword>
<evidence type="ECO:0000256" key="2">
    <source>
        <dbReference type="ARBA" id="ARBA00023015"/>
    </source>
</evidence>
<name>A0AA37SS01_9BACT</name>
<dbReference type="PANTHER" id="PTHR43133">
    <property type="entry name" value="RNA POLYMERASE ECF-TYPE SIGMA FACTO"/>
    <property type="match status" value="1"/>
</dbReference>
<keyword evidence="4" id="KW-0804">Transcription</keyword>
<accession>A0AA37SS01</accession>
<dbReference type="RefSeq" id="WP_235295383.1">
    <property type="nucleotide sequence ID" value="NZ_BSOH01000036.1"/>
</dbReference>
<protein>
    <submittedName>
        <fullName evidence="7">DNA-directed RNA polymerase sigma-70 factor</fullName>
    </submittedName>
</protein>
<dbReference type="GO" id="GO:0016987">
    <property type="term" value="F:sigma factor activity"/>
    <property type="evidence" value="ECO:0007669"/>
    <property type="project" value="UniProtKB-KW"/>
</dbReference>
<dbReference type="InterPro" id="IPR039425">
    <property type="entry name" value="RNA_pol_sigma-70-like"/>
</dbReference>
<gene>
    <name evidence="7" type="ORF">GCM10007940_44020</name>
</gene>
<organism evidence="7 8">
    <name type="scientific">Portibacter lacus</name>
    <dbReference type="NCBI Taxonomy" id="1099794"/>
    <lineage>
        <taxon>Bacteria</taxon>
        <taxon>Pseudomonadati</taxon>
        <taxon>Bacteroidota</taxon>
        <taxon>Saprospiria</taxon>
        <taxon>Saprospirales</taxon>
        <taxon>Haliscomenobacteraceae</taxon>
        <taxon>Portibacter</taxon>
    </lineage>
</organism>
<dbReference type="Pfam" id="PF08281">
    <property type="entry name" value="Sigma70_r4_2"/>
    <property type="match status" value="1"/>
</dbReference>
<dbReference type="SUPFAM" id="SSF88946">
    <property type="entry name" value="Sigma2 domain of RNA polymerase sigma factors"/>
    <property type="match status" value="1"/>
</dbReference>
<reference evidence="7" key="2">
    <citation type="submission" date="2023-01" db="EMBL/GenBank/DDBJ databases">
        <title>Draft genome sequence of Portibacter lacus strain NBRC 108769.</title>
        <authorList>
            <person name="Sun Q."/>
            <person name="Mori K."/>
        </authorList>
    </citation>
    <scope>NUCLEOTIDE SEQUENCE</scope>
    <source>
        <strain evidence="7">NBRC 108769</strain>
    </source>
</reference>
<keyword evidence="3" id="KW-0731">Sigma factor</keyword>
<proteinExistence type="inferred from homology"/>
<evidence type="ECO:0000256" key="1">
    <source>
        <dbReference type="ARBA" id="ARBA00010641"/>
    </source>
</evidence>
<dbReference type="Gene3D" id="1.10.10.10">
    <property type="entry name" value="Winged helix-like DNA-binding domain superfamily/Winged helix DNA-binding domain"/>
    <property type="match status" value="1"/>
</dbReference>
<evidence type="ECO:0000313" key="7">
    <source>
        <dbReference type="EMBL" id="GLR19786.1"/>
    </source>
</evidence>
<keyword evidence="7" id="KW-0240">DNA-directed RNA polymerase</keyword>
<dbReference type="InterPro" id="IPR013324">
    <property type="entry name" value="RNA_pol_sigma_r3/r4-like"/>
</dbReference>
<dbReference type="InterPro" id="IPR036388">
    <property type="entry name" value="WH-like_DNA-bd_sf"/>
</dbReference>
<dbReference type="Pfam" id="PF04542">
    <property type="entry name" value="Sigma70_r2"/>
    <property type="match status" value="1"/>
</dbReference>
<dbReference type="CDD" id="cd06171">
    <property type="entry name" value="Sigma70_r4"/>
    <property type="match status" value="1"/>
</dbReference>
<evidence type="ECO:0000313" key="8">
    <source>
        <dbReference type="Proteomes" id="UP001156666"/>
    </source>
</evidence>
<dbReference type="InterPro" id="IPR013325">
    <property type="entry name" value="RNA_pol_sigma_r2"/>
</dbReference>
<dbReference type="InterPro" id="IPR013249">
    <property type="entry name" value="RNA_pol_sigma70_r4_t2"/>
</dbReference>
<comment type="caution">
    <text evidence="7">The sequence shown here is derived from an EMBL/GenBank/DDBJ whole genome shotgun (WGS) entry which is preliminary data.</text>
</comment>
<dbReference type="SUPFAM" id="SSF88659">
    <property type="entry name" value="Sigma3 and sigma4 domains of RNA polymerase sigma factors"/>
    <property type="match status" value="1"/>
</dbReference>
<feature type="domain" description="RNA polymerase sigma-70 region 2" evidence="5">
    <location>
        <begin position="15"/>
        <end position="82"/>
    </location>
</feature>
<evidence type="ECO:0000256" key="3">
    <source>
        <dbReference type="ARBA" id="ARBA00023082"/>
    </source>
</evidence>
<evidence type="ECO:0000256" key="4">
    <source>
        <dbReference type="ARBA" id="ARBA00023163"/>
    </source>
</evidence>
<dbReference type="NCBIfam" id="TIGR02937">
    <property type="entry name" value="sigma70-ECF"/>
    <property type="match status" value="1"/>
</dbReference>
<comment type="similarity">
    <text evidence="1">Belongs to the sigma-70 factor family. ECF subfamily.</text>
</comment>
<evidence type="ECO:0000259" key="5">
    <source>
        <dbReference type="Pfam" id="PF04542"/>
    </source>
</evidence>
<dbReference type="InterPro" id="IPR007627">
    <property type="entry name" value="RNA_pol_sigma70_r2"/>
</dbReference>
<dbReference type="EMBL" id="BSOH01000036">
    <property type="protein sequence ID" value="GLR19786.1"/>
    <property type="molecule type" value="Genomic_DNA"/>
</dbReference>
<dbReference type="PANTHER" id="PTHR43133:SF46">
    <property type="entry name" value="RNA POLYMERASE SIGMA-70 FACTOR ECF SUBFAMILY"/>
    <property type="match status" value="1"/>
</dbReference>
<reference evidence="7" key="1">
    <citation type="journal article" date="2014" name="Int. J. Syst. Evol. Microbiol.">
        <title>Complete genome sequence of Corynebacterium casei LMG S-19264T (=DSM 44701T), isolated from a smear-ripened cheese.</title>
        <authorList>
            <consortium name="US DOE Joint Genome Institute (JGI-PGF)"/>
            <person name="Walter F."/>
            <person name="Albersmeier A."/>
            <person name="Kalinowski J."/>
            <person name="Ruckert C."/>
        </authorList>
    </citation>
    <scope>NUCLEOTIDE SEQUENCE</scope>
    <source>
        <strain evidence="7">NBRC 108769</strain>
    </source>
</reference>
<dbReference type="Gene3D" id="1.10.1740.10">
    <property type="match status" value="1"/>
</dbReference>
<sequence length="170" mass="20250">MQLLLDGQRDGLACLYKLFAKDLYKYGMAICSDDHEVSECLHDFFIYLWENRTKFDNVNHPKAYLFTSFKRKLIKQLAKNKKHDELSYKHDGLISQESIEETISKEEGQVEYTLRLNKAIKNLSDREREVIHLKYFQRYKNEEIAGILEINNQSVRNLLYRAIQNLKKKL</sequence>
<evidence type="ECO:0000259" key="6">
    <source>
        <dbReference type="Pfam" id="PF08281"/>
    </source>
</evidence>
<dbReference type="InterPro" id="IPR014284">
    <property type="entry name" value="RNA_pol_sigma-70_dom"/>
</dbReference>
<dbReference type="Proteomes" id="UP001156666">
    <property type="component" value="Unassembled WGS sequence"/>
</dbReference>
<keyword evidence="2" id="KW-0805">Transcription regulation</keyword>
<dbReference type="GO" id="GO:0000428">
    <property type="term" value="C:DNA-directed RNA polymerase complex"/>
    <property type="evidence" value="ECO:0007669"/>
    <property type="project" value="UniProtKB-KW"/>
</dbReference>
<dbReference type="GO" id="GO:0006352">
    <property type="term" value="P:DNA-templated transcription initiation"/>
    <property type="evidence" value="ECO:0007669"/>
    <property type="project" value="InterPro"/>
</dbReference>
<feature type="domain" description="RNA polymerase sigma factor 70 region 4 type 2" evidence="6">
    <location>
        <begin position="115"/>
        <end position="165"/>
    </location>
</feature>